<keyword evidence="2" id="KW-1185">Reference proteome</keyword>
<sequence length="59" mass="6667">MERSDIFGKCACCCFQNYEEKIFTSFIRICVLNMKLQLSNKNGNGGRICHPPAPPKVTN</sequence>
<dbReference type="Proteomes" id="UP000503349">
    <property type="component" value="Chromosome 12"/>
</dbReference>
<organism evidence="1 2">
    <name type="scientific">Channa argus</name>
    <name type="common">Northern snakehead</name>
    <name type="synonym">Ophicephalus argus</name>
    <dbReference type="NCBI Taxonomy" id="215402"/>
    <lineage>
        <taxon>Eukaryota</taxon>
        <taxon>Metazoa</taxon>
        <taxon>Chordata</taxon>
        <taxon>Craniata</taxon>
        <taxon>Vertebrata</taxon>
        <taxon>Euteleostomi</taxon>
        <taxon>Actinopterygii</taxon>
        <taxon>Neopterygii</taxon>
        <taxon>Teleostei</taxon>
        <taxon>Neoteleostei</taxon>
        <taxon>Acanthomorphata</taxon>
        <taxon>Anabantaria</taxon>
        <taxon>Anabantiformes</taxon>
        <taxon>Channoidei</taxon>
        <taxon>Channidae</taxon>
        <taxon>Channa</taxon>
    </lineage>
</organism>
<evidence type="ECO:0000313" key="1">
    <source>
        <dbReference type="EMBL" id="KAF3697333.1"/>
    </source>
</evidence>
<evidence type="ECO:0000313" key="2">
    <source>
        <dbReference type="Proteomes" id="UP000503349"/>
    </source>
</evidence>
<accession>A0A6G1Q4P8</accession>
<dbReference type="EMBL" id="CM015723">
    <property type="protein sequence ID" value="KAF3697333.1"/>
    <property type="molecule type" value="Genomic_DNA"/>
</dbReference>
<name>A0A6G1Q4P8_CHAAH</name>
<reference evidence="1 2" key="1">
    <citation type="submission" date="2019-02" db="EMBL/GenBank/DDBJ databases">
        <title>Opniocepnalus argus genome.</title>
        <authorList>
            <person name="Zhou C."/>
            <person name="Xiao S."/>
        </authorList>
    </citation>
    <scope>NUCLEOTIDE SEQUENCE [LARGE SCALE GENOMIC DNA]</scope>
    <source>
        <strain evidence="1">OARG1902GOOAL</strain>
        <tissue evidence="1">Muscle</tissue>
    </source>
</reference>
<reference evidence="2" key="2">
    <citation type="submission" date="2019-02" db="EMBL/GenBank/DDBJ databases">
        <title>Opniocepnalus argus Var Kimnra genome.</title>
        <authorList>
            <person name="Zhou C."/>
            <person name="Xiao S."/>
        </authorList>
    </citation>
    <scope>NUCLEOTIDE SEQUENCE [LARGE SCALE GENOMIC DNA]</scope>
</reference>
<gene>
    <name evidence="1" type="ORF">EXN66_Car013013</name>
</gene>
<protein>
    <submittedName>
        <fullName evidence="1">Uncharacterized protein</fullName>
    </submittedName>
</protein>
<dbReference type="AlphaFoldDB" id="A0A6G1Q4P8"/>
<proteinExistence type="predicted"/>